<dbReference type="InterPro" id="IPR011701">
    <property type="entry name" value="MFS"/>
</dbReference>
<name>A0A0G3EJ05_9BURK</name>
<dbReference type="InterPro" id="IPR005829">
    <property type="entry name" value="Sugar_transporter_CS"/>
</dbReference>
<sequence>MSSGANHQTASPVPSEPFSRGHRSRIAPEEIAVGVVVGRASEYFDFFVFGIASVLVFPRVFFPFTDHLHGLLYAFTIFSFAFIARPFGTAFFMTVQRRWGRSVKLTAALFALGTATAGMAFLPNYQSIGVLSIYLLAFFRSIQGIGFGGSWDGLPSLLALNVPPHRRGWYAMIGQLGAPIGFLIAAGLFLFLHMSLDSDDFLGWGWRYPFYVAFAVNVVALFARLRLVVTHEYTEMLEEDQLEPISTREMVRSQGYNIFLGAFASLASYALFHIVTVFPLSWVSLQNPQDMDNMLTVQMLGAVVAMVFTVLSGRIADRIGRRTTLGLFAVMIGVFSLFAPFLMGHDAQHQDVFIVIGFALLGLSYGQAAGSVTSNFEQRFRYTGAALTTDFAWLFGAAFAPLVALGLSSLFGLVAVTGYLLSGMLCTLLALRINKLLATRD</sequence>
<evidence type="ECO:0000259" key="9">
    <source>
        <dbReference type="PROSITE" id="PS50850"/>
    </source>
</evidence>
<evidence type="ECO:0000256" key="4">
    <source>
        <dbReference type="ARBA" id="ARBA00022692"/>
    </source>
</evidence>
<reference evidence="11" key="1">
    <citation type="submission" date="2015-06" db="EMBL/GenBank/DDBJ databases">
        <authorList>
            <person name="Lim Y.L."/>
            <person name="Ee R."/>
            <person name="Yong D."/>
            <person name="How K.Y."/>
            <person name="Yin W.F."/>
            <person name="Chan K.G."/>
        </authorList>
    </citation>
    <scope>NUCLEOTIDE SEQUENCE [LARGE SCALE GENOMIC DNA]</scope>
    <source>
        <strain evidence="11">DSM 25325</strain>
    </source>
</reference>
<dbReference type="RefSeq" id="WP_047212399.1">
    <property type="nucleotide sequence ID" value="NZ_CP011568.3"/>
</dbReference>
<dbReference type="PANTHER" id="PTHR43045">
    <property type="entry name" value="SHIKIMATE TRANSPORTER"/>
    <property type="match status" value="1"/>
</dbReference>
<dbReference type="SUPFAM" id="SSF103473">
    <property type="entry name" value="MFS general substrate transporter"/>
    <property type="match status" value="1"/>
</dbReference>
<keyword evidence="2" id="KW-0813">Transport</keyword>
<comment type="subcellular location">
    <subcellularLocation>
        <location evidence="1">Cell membrane</location>
        <topology evidence="1">Multi-pass membrane protein</topology>
    </subcellularLocation>
</comment>
<evidence type="ECO:0000313" key="10">
    <source>
        <dbReference type="EMBL" id="AKJ66880.1"/>
    </source>
</evidence>
<feature type="domain" description="Major facilitator superfamily (MFS) profile" evidence="9">
    <location>
        <begin position="31"/>
        <end position="441"/>
    </location>
</feature>
<dbReference type="InterPro" id="IPR020846">
    <property type="entry name" value="MFS_dom"/>
</dbReference>
<feature type="compositionally biased region" description="Polar residues" evidence="7">
    <location>
        <begin position="1"/>
        <end position="12"/>
    </location>
</feature>
<evidence type="ECO:0000313" key="11">
    <source>
        <dbReference type="Proteomes" id="UP000036700"/>
    </source>
</evidence>
<feature type="transmembrane region" description="Helical" evidence="8">
    <location>
        <begin position="208"/>
        <end position="227"/>
    </location>
</feature>
<dbReference type="STRING" id="445709.ABW99_00160"/>
<evidence type="ECO:0000256" key="2">
    <source>
        <dbReference type="ARBA" id="ARBA00022448"/>
    </source>
</evidence>
<feature type="transmembrane region" description="Helical" evidence="8">
    <location>
        <begin position="294"/>
        <end position="313"/>
    </location>
</feature>
<feature type="region of interest" description="Disordered" evidence="7">
    <location>
        <begin position="1"/>
        <end position="22"/>
    </location>
</feature>
<dbReference type="EMBL" id="CP011568">
    <property type="protein sequence ID" value="AKJ66880.1"/>
    <property type="molecule type" value="Genomic_DNA"/>
</dbReference>
<dbReference type="PANTHER" id="PTHR43045:SF2">
    <property type="entry name" value="INNER MEMBRANE METABOLITE TRANSPORT PROTEIN YHJE"/>
    <property type="match status" value="1"/>
</dbReference>
<dbReference type="OrthoDB" id="6766492at2"/>
<evidence type="ECO:0000256" key="3">
    <source>
        <dbReference type="ARBA" id="ARBA00022475"/>
    </source>
</evidence>
<feature type="transmembrane region" description="Helical" evidence="8">
    <location>
        <begin position="349"/>
        <end position="368"/>
    </location>
</feature>
<dbReference type="Gene3D" id="1.20.1250.20">
    <property type="entry name" value="MFS general substrate transporter like domains"/>
    <property type="match status" value="2"/>
</dbReference>
<dbReference type="Proteomes" id="UP000036700">
    <property type="component" value="Chromosome"/>
</dbReference>
<feature type="transmembrane region" description="Helical" evidence="8">
    <location>
        <begin position="71"/>
        <end position="93"/>
    </location>
</feature>
<feature type="transmembrane region" description="Helical" evidence="8">
    <location>
        <begin position="46"/>
        <end position="65"/>
    </location>
</feature>
<feature type="transmembrane region" description="Helical" evidence="8">
    <location>
        <begin position="325"/>
        <end position="343"/>
    </location>
</feature>
<feature type="transmembrane region" description="Helical" evidence="8">
    <location>
        <begin position="410"/>
        <end position="431"/>
    </location>
</feature>
<accession>A0A0G3EJ05</accession>
<gene>
    <name evidence="10" type="ORF">ABW99_00160</name>
</gene>
<organism evidence="10 11">
    <name type="scientific">Pandoraea thiooxydans</name>
    <dbReference type="NCBI Taxonomy" id="445709"/>
    <lineage>
        <taxon>Bacteria</taxon>
        <taxon>Pseudomonadati</taxon>
        <taxon>Pseudomonadota</taxon>
        <taxon>Betaproteobacteria</taxon>
        <taxon>Burkholderiales</taxon>
        <taxon>Burkholderiaceae</taxon>
        <taxon>Pandoraea</taxon>
    </lineage>
</organism>
<dbReference type="PATRIC" id="fig|445709.3.peg.42"/>
<dbReference type="KEGG" id="ptx:ABW99_00160"/>
<dbReference type="PROSITE" id="PS50850">
    <property type="entry name" value="MFS"/>
    <property type="match status" value="1"/>
</dbReference>
<keyword evidence="4 8" id="KW-0812">Transmembrane</keyword>
<evidence type="ECO:0000256" key="8">
    <source>
        <dbReference type="SAM" id="Phobius"/>
    </source>
</evidence>
<evidence type="ECO:0000256" key="5">
    <source>
        <dbReference type="ARBA" id="ARBA00022989"/>
    </source>
</evidence>
<protein>
    <submittedName>
        <fullName evidence="10">Arabinose ABC transporter permease</fullName>
    </submittedName>
</protein>
<dbReference type="GO" id="GO:0022857">
    <property type="term" value="F:transmembrane transporter activity"/>
    <property type="evidence" value="ECO:0007669"/>
    <property type="project" value="InterPro"/>
</dbReference>
<feature type="transmembrane region" description="Helical" evidence="8">
    <location>
        <begin position="380"/>
        <end position="404"/>
    </location>
</feature>
<evidence type="ECO:0000256" key="7">
    <source>
        <dbReference type="SAM" id="MobiDB-lite"/>
    </source>
</evidence>
<dbReference type="InterPro" id="IPR036259">
    <property type="entry name" value="MFS_trans_sf"/>
</dbReference>
<proteinExistence type="predicted"/>
<keyword evidence="11" id="KW-1185">Reference proteome</keyword>
<evidence type="ECO:0000256" key="6">
    <source>
        <dbReference type="ARBA" id="ARBA00023136"/>
    </source>
</evidence>
<dbReference type="GO" id="GO:0005886">
    <property type="term" value="C:plasma membrane"/>
    <property type="evidence" value="ECO:0007669"/>
    <property type="project" value="UniProtKB-SubCell"/>
</dbReference>
<dbReference type="Pfam" id="PF07690">
    <property type="entry name" value="MFS_1"/>
    <property type="match status" value="1"/>
</dbReference>
<keyword evidence="3" id="KW-1003">Cell membrane</keyword>
<keyword evidence="5 8" id="KW-1133">Transmembrane helix</keyword>
<keyword evidence="6 8" id="KW-0472">Membrane</keyword>
<evidence type="ECO:0000256" key="1">
    <source>
        <dbReference type="ARBA" id="ARBA00004651"/>
    </source>
</evidence>
<feature type="transmembrane region" description="Helical" evidence="8">
    <location>
        <begin position="169"/>
        <end position="196"/>
    </location>
</feature>
<dbReference type="PROSITE" id="PS00216">
    <property type="entry name" value="SUGAR_TRANSPORT_1"/>
    <property type="match status" value="1"/>
</dbReference>
<feature type="transmembrane region" description="Helical" evidence="8">
    <location>
        <begin position="105"/>
        <end position="122"/>
    </location>
</feature>
<dbReference type="AlphaFoldDB" id="A0A0G3EJ05"/>
<feature type="transmembrane region" description="Helical" evidence="8">
    <location>
        <begin position="258"/>
        <end position="282"/>
    </location>
</feature>